<evidence type="ECO:0000313" key="4">
    <source>
        <dbReference type="EMBL" id="TKC01472.1"/>
    </source>
</evidence>
<keyword evidence="1" id="KW-0238">DNA-binding</keyword>
<sequence>MNIIGRNIRQLRQKNGWSQGEVASKLKISIPAFSKIETGITDINISRLDQIARLFDVSTLQIISRDTENLHAGSFTEVNVLKERIASQDDEIVKLQKKVIDLYEEIRGFSKRSFA</sequence>
<keyword evidence="2" id="KW-0175">Coiled coil</keyword>
<dbReference type="InterPro" id="IPR001387">
    <property type="entry name" value="Cro/C1-type_HTH"/>
</dbReference>
<dbReference type="Proteomes" id="UP000310477">
    <property type="component" value="Unassembled WGS sequence"/>
</dbReference>
<dbReference type="EMBL" id="SWBO01000004">
    <property type="protein sequence ID" value="TKC01472.1"/>
    <property type="molecule type" value="Genomic_DNA"/>
</dbReference>
<protein>
    <submittedName>
        <fullName evidence="4">Helix-turn-helix transcriptional regulator</fullName>
    </submittedName>
</protein>
<dbReference type="PROSITE" id="PS50943">
    <property type="entry name" value="HTH_CROC1"/>
    <property type="match status" value="1"/>
</dbReference>
<dbReference type="Pfam" id="PF01381">
    <property type="entry name" value="HTH_3"/>
    <property type="match status" value="1"/>
</dbReference>
<dbReference type="AlphaFoldDB" id="A0A4U1C685"/>
<feature type="coiled-coil region" evidence="2">
    <location>
        <begin position="78"/>
        <end position="105"/>
    </location>
</feature>
<keyword evidence="5" id="KW-1185">Reference proteome</keyword>
<dbReference type="SMART" id="SM00530">
    <property type="entry name" value="HTH_XRE"/>
    <property type="match status" value="1"/>
</dbReference>
<accession>A0A4U1C685</accession>
<comment type="caution">
    <text evidence="4">The sequence shown here is derived from an EMBL/GenBank/DDBJ whole genome shotgun (WGS) entry which is preliminary data.</text>
</comment>
<reference evidence="4 5" key="1">
    <citation type="submission" date="2019-04" db="EMBL/GenBank/DDBJ databases">
        <title>Pedobacter sp. AR-2-6 sp. nov., isolated from Arctic soil.</title>
        <authorList>
            <person name="Dahal R.H."/>
            <person name="Kim D.-U."/>
        </authorList>
    </citation>
    <scope>NUCLEOTIDE SEQUENCE [LARGE SCALE GENOMIC DNA]</scope>
    <source>
        <strain evidence="4 5">AR-2-6</strain>
    </source>
</reference>
<dbReference type="PANTHER" id="PTHR46558:SF4">
    <property type="entry name" value="DNA-BIDING PHAGE PROTEIN"/>
    <property type="match status" value="1"/>
</dbReference>
<dbReference type="RefSeq" id="WP_136876945.1">
    <property type="nucleotide sequence ID" value="NZ_SWBO01000004.1"/>
</dbReference>
<proteinExistence type="predicted"/>
<name>A0A4U1C685_9SPHI</name>
<dbReference type="SUPFAM" id="SSF47413">
    <property type="entry name" value="lambda repressor-like DNA-binding domains"/>
    <property type="match status" value="1"/>
</dbReference>
<dbReference type="GO" id="GO:0003677">
    <property type="term" value="F:DNA binding"/>
    <property type="evidence" value="ECO:0007669"/>
    <property type="project" value="UniProtKB-KW"/>
</dbReference>
<feature type="domain" description="HTH cro/C1-type" evidence="3">
    <location>
        <begin position="8"/>
        <end position="62"/>
    </location>
</feature>
<dbReference type="PANTHER" id="PTHR46558">
    <property type="entry name" value="TRACRIPTIONAL REGULATORY PROTEIN-RELATED-RELATED"/>
    <property type="match status" value="1"/>
</dbReference>
<dbReference type="InterPro" id="IPR010982">
    <property type="entry name" value="Lambda_DNA-bd_dom_sf"/>
</dbReference>
<gene>
    <name evidence="4" type="ORF">FA045_09560</name>
</gene>
<evidence type="ECO:0000256" key="2">
    <source>
        <dbReference type="SAM" id="Coils"/>
    </source>
</evidence>
<dbReference type="CDD" id="cd00093">
    <property type="entry name" value="HTH_XRE"/>
    <property type="match status" value="1"/>
</dbReference>
<evidence type="ECO:0000259" key="3">
    <source>
        <dbReference type="PROSITE" id="PS50943"/>
    </source>
</evidence>
<dbReference type="OrthoDB" id="795038at2"/>
<evidence type="ECO:0000313" key="5">
    <source>
        <dbReference type="Proteomes" id="UP000310477"/>
    </source>
</evidence>
<organism evidence="4 5">
    <name type="scientific">Pedobacter cryotolerans</name>
    <dbReference type="NCBI Taxonomy" id="2571270"/>
    <lineage>
        <taxon>Bacteria</taxon>
        <taxon>Pseudomonadati</taxon>
        <taxon>Bacteroidota</taxon>
        <taxon>Sphingobacteriia</taxon>
        <taxon>Sphingobacteriales</taxon>
        <taxon>Sphingobacteriaceae</taxon>
        <taxon>Pedobacter</taxon>
    </lineage>
</organism>
<evidence type="ECO:0000256" key="1">
    <source>
        <dbReference type="ARBA" id="ARBA00023125"/>
    </source>
</evidence>
<dbReference type="Gene3D" id="1.10.260.40">
    <property type="entry name" value="lambda repressor-like DNA-binding domains"/>
    <property type="match status" value="1"/>
</dbReference>